<organism evidence="7 8">
    <name type="scientific">Tranquillimonas alkanivorans</name>
    <dbReference type="NCBI Taxonomy" id="441119"/>
    <lineage>
        <taxon>Bacteria</taxon>
        <taxon>Pseudomonadati</taxon>
        <taxon>Pseudomonadota</taxon>
        <taxon>Alphaproteobacteria</taxon>
        <taxon>Rhodobacterales</taxon>
        <taxon>Roseobacteraceae</taxon>
        <taxon>Tranquillimonas</taxon>
    </lineage>
</organism>
<comment type="similarity">
    <text evidence="4 6">Belongs to the kynureninase family.</text>
</comment>
<dbReference type="OrthoDB" id="9812626at2"/>
<feature type="binding site" evidence="4">
    <location>
        <position position="86"/>
    </location>
    <ligand>
        <name>pyridoxal 5'-phosphate</name>
        <dbReference type="ChEBI" id="CHEBI:597326"/>
    </ligand>
</feature>
<evidence type="ECO:0000313" key="8">
    <source>
        <dbReference type="Proteomes" id="UP000199356"/>
    </source>
</evidence>
<dbReference type="GO" id="GO:0043420">
    <property type="term" value="P:anthranilate metabolic process"/>
    <property type="evidence" value="ECO:0007669"/>
    <property type="project" value="TreeGrafter"/>
</dbReference>
<proteinExistence type="inferred from homology"/>
<evidence type="ECO:0000256" key="1">
    <source>
        <dbReference type="ARBA" id="ARBA00022642"/>
    </source>
</evidence>
<comment type="pathway">
    <text evidence="4 6">Cofactor biosynthesis; NAD(+) biosynthesis; quinolinate from L-kynurenine: step 2/3.</text>
</comment>
<comment type="pathway">
    <text evidence="4 6">Amino-acid degradation; L-kynurenine degradation; L-alanine and anthranilate from L-kynurenine: step 1/1.</text>
</comment>
<dbReference type="PANTHER" id="PTHR14084">
    <property type="entry name" value="KYNURENINASE"/>
    <property type="match status" value="1"/>
</dbReference>
<feature type="binding site" evidence="4">
    <location>
        <position position="85"/>
    </location>
    <ligand>
        <name>pyridoxal 5'-phosphate</name>
        <dbReference type="ChEBI" id="CHEBI:597326"/>
    </ligand>
</feature>
<dbReference type="AlphaFoldDB" id="A0A1I5RH34"/>
<dbReference type="GO" id="GO:0030429">
    <property type="term" value="F:kynureninase activity"/>
    <property type="evidence" value="ECO:0007669"/>
    <property type="project" value="UniProtKB-UniRule"/>
</dbReference>
<dbReference type="UniPathway" id="UPA00334">
    <property type="reaction ID" value="UER00455"/>
</dbReference>
<dbReference type="InterPro" id="IPR015421">
    <property type="entry name" value="PyrdxlP-dep_Trfase_major"/>
</dbReference>
<comment type="catalytic activity">
    <reaction evidence="6">
        <text>3-hydroxy-L-kynurenine + H2O = 3-hydroxyanthranilate + L-alanine + H(+)</text>
        <dbReference type="Rhea" id="RHEA:25143"/>
        <dbReference type="ChEBI" id="CHEBI:15377"/>
        <dbReference type="ChEBI" id="CHEBI:15378"/>
        <dbReference type="ChEBI" id="CHEBI:36559"/>
        <dbReference type="ChEBI" id="CHEBI:57972"/>
        <dbReference type="ChEBI" id="CHEBI:58125"/>
        <dbReference type="EC" id="3.7.1.3"/>
    </reaction>
</comment>
<dbReference type="EMBL" id="FOXA01000008">
    <property type="protein sequence ID" value="SFP57843.1"/>
    <property type="molecule type" value="Genomic_DNA"/>
</dbReference>
<keyword evidence="3 4" id="KW-0663">Pyridoxal phosphate</keyword>
<comment type="cofactor">
    <cofactor evidence="4 6">
        <name>pyridoxal 5'-phosphate</name>
        <dbReference type="ChEBI" id="CHEBI:597326"/>
    </cofactor>
</comment>
<feature type="binding site" evidence="4">
    <location>
        <position position="187"/>
    </location>
    <ligand>
        <name>pyridoxal 5'-phosphate</name>
        <dbReference type="ChEBI" id="CHEBI:597326"/>
    </ligand>
</feature>
<feature type="binding site" evidence="4">
    <location>
        <position position="155"/>
    </location>
    <ligand>
        <name>pyridoxal 5'-phosphate</name>
        <dbReference type="ChEBI" id="CHEBI:597326"/>
    </ligand>
</feature>
<dbReference type="HAMAP" id="MF_01970">
    <property type="entry name" value="Kynureninase"/>
    <property type="match status" value="1"/>
</dbReference>
<dbReference type="GO" id="GO:0030170">
    <property type="term" value="F:pyridoxal phosphate binding"/>
    <property type="evidence" value="ECO:0007669"/>
    <property type="project" value="UniProtKB-UniRule"/>
</dbReference>
<feature type="binding site" evidence="4">
    <location>
        <begin position="113"/>
        <end position="116"/>
    </location>
    <ligand>
        <name>pyridoxal 5'-phosphate</name>
        <dbReference type="ChEBI" id="CHEBI:597326"/>
    </ligand>
</feature>
<dbReference type="NCBIfam" id="TIGR01814">
    <property type="entry name" value="kynureninase"/>
    <property type="match status" value="1"/>
</dbReference>
<dbReference type="Proteomes" id="UP000199356">
    <property type="component" value="Unassembled WGS sequence"/>
</dbReference>
<dbReference type="GO" id="GO:0009435">
    <property type="term" value="P:NAD+ biosynthetic process"/>
    <property type="evidence" value="ECO:0007669"/>
    <property type="project" value="UniProtKB-UniRule"/>
</dbReference>
<dbReference type="InterPro" id="IPR015422">
    <property type="entry name" value="PyrdxlP-dep_Trfase_small"/>
</dbReference>
<comment type="catalytic activity">
    <reaction evidence="4 6">
        <text>L-kynurenine + H2O = anthranilate + L-alanine + H(+)</text>
        <dbReference type="Rhea" id="RHEA:16813"/>
        <dbReference type="ChEBI" id="CHEBI:15377"/>
        <dbReference type="ChEBI" id="CHEBI:15378"/>
        <dbReference type="ChEBI" id="CHEBI:16567"/>
        <dbReference type="ChEBI" id="CHEBI:57959"/>
        <dbReference type="ChEBI" id="CHEBI:57972"/>
        <dbReference type="EC" id="3.7.1.3"/>
    </reaction>
</comment>
<feature type="modified residue" description="N6-(pyridoxal phosphate)lysine" evidence="4">
    <location>
        <position position="210"/>
    </location>
</feature>
<feature type="binding site" evidence="4">
    <location>
        <position position="184"/>
    </location>
    <ligand>
        <name>pyridoxal 5'-phosphate</name>
        <dbReference type="ChEBI" id="CHEBI:597326"/>
    </ligand>
</feature>
<protein>
    <recommendedName>
        <fullName evidence="4 5">Kynureninase</fullName>
        <ecNumber evidence="4 5">3.7.1.3</ecNumber>
    </recommendedName>
    <alternativeName>
        <fullName evidence="4">L-kynurenine hydrolase</fullName>
    </alternativeName>
</protein>
<dbReference type="SUPFAM" id="SSF53383">
    <property type="entry name" value="PLP-dependent transferases"/>
    <property type="match status" value="1"/>
</dbReference>
<dbReference type="GO" id="GO:0005737">
    <property type="term" value="C:cytoplasm"/>
    <property type="evidence" value="ECO:0007669"/>
    <property type="project" value="UniProtKB-UniRule"/>
</dbReference>
<dbReference type="InterPro" id="IPR015424">
    <property type="entry name" value="PyrdxlP-dep_Trfase"/>
</dbReference>
<evidence type="ECO:0000256" key="6">
    <source>
        <dbReference type="PIRNR" id="PIRNR038800"/>
    </source>
</evidence>
<dbReference type="InterPro" id="IPR010111">
    <property type="entry name" value="Kynureninase"/>
</dbReference>
<keyword evidence="8" id="KW-1185">Reference proteome</keyword>
<dbReference type="STRING" id="441119.SAMN04488047_108173"/>
<comment type="subunit">
    <text evidence="4 6">Homodimer.</text>
</comment>
<dbReference type="GO" id="GO:0019441">
    <property type="term" value="P:L-tryptophan catabolic process to kynurenine"/>
    <property type="evidence" value="ECO:0007669"/>
    <property type="project" value="TreeGrafter"/>
</dbReference>
<feature type="binding site" evidence="4">
    <location>
        <position position="209"/>
    </location>
    <ligand>
        <name>pyridoxal 5'-phosphate</name>
        <dbReference type="ChEBI" id="CHEBI:597326"/>
    </ligand>
</feature>
<dbReference type="Gene3D" id="3.40.640.10">
    <property type="entry name" value="Type I PLP-dependent aspartate aminotransferase-like (Major domain)"/>
    <property type="match status" value="1"/>
</dbReference>
<keyword evidence="2 4" id="KW-0378">Hydrolase</keyword>
<evidence type="ECO:0000256" key="2">
    <source>
        <dbReference type="ARBA" id="ARBA00022801"/>
    </source>
</evidence>
<dbReference type="Pfam" id="PF22580">
    <property type="entry name" value="KYNU_C"/>
    <property type="match status" value="1"/>
</dbReference>
<evidence type="ECO:0000256" key="4">
    <source>
        <dbReference type="HAMAP-Rule" id="MF_01970"/>
    </source>
</evidence>
<name>A0A1I5RH34_9RHOB</name>
<comment type="function">
    <text evidence="4 6">Catalyzes the cleavage of L-kynurenine (L-Kyn) and L-3-hydroxykynurenine (L-3OHKyn) into anthranilic acid (AA) and 3-hydroxyanthranilic acid (3-OHAA), respectively.</text>
</comment>
<dbReference type="PANTHER" id="PTHR14084:SF0">
    <property type="entry name" value="KYNURENINASE"/>
    <property type="match status" value="1"/>
</dbReference>
<evidence type="ECO:0000256" key="3">
    <source>
        <dbReference type="ARBA" id="ARBA00022898"/>
    </source>
</evidence>
<dbReference type="GO" id="GO:0097053">
    <property type="term" value="P:L-kynurenine catabolic process"/>
    <property type="evidence" value="ECO:0007669"/>
    <property type="project" value="UniProtKB-UniRule"/>
</dbReference>
<accession>A0A1I5RH34</accession>
<reference evidence="7 8" key="1">
    <citation type="submission" date="2016-10" db="EMBL/GenBank/DDBJ databases">
        <authorList>
            <person name="de Groot N.N."/>
        </authorList>
    </citation>
    <scope>NUCLEOTIDE SEQUENCE [LARGE SCALE GENOMIC DNA]</scope>
    <source>
        <strain evidence="7 8">DSM 19547</strain>
    </source>
</reference>
<dbReference type="EC" id="3.7.1.3" evidence="4 5"/>
<keyword evidence="1 4" id="KW-0662">Pyridine nucleotide biosynthesis</keyword>
<dbReference type="FunFam" id="3.40.640.10:FF:000107">
    <property type="entry name" value="Kynureninase"/>
    <property type="match status" value="1"/>
</dbReference>
<sequence length="397" mass="43511">MTDFAALKRRFHLPEGVIYLDGNSLGPMPVAVPEHMAHVLRNEWAEELIRGWNTAGWYTQPARVGDRIGRLLGASEGSVVMGDTLSVKVHQALAAALAMRPERKVILSDNGNFPSDLYIAQGIAGMLGRGHELRTPAPEDVEAAITDEVAVLMLTEVDYRTGRKHDMKRLTEKAHAHGVLTVWDLAHSAGALPVDLAAAGADFAVGCTYKFLNGGPGSPAFIYVAPQHQEQAAVALSGWMGHTAPFAFSPDYVPGEGIARMRVGTPPVLGLSALEPALDIWEEVDMQELRTRSIELGELFIREVEARCPELRLASPRDGTARGSQVSFRFEDGYAAMQALIDRGVIGDFRMPDIMRFGLTPLYIDEDDVRRAVDVIEDVMSNRLWDTPQYKARKAVT</sequence>
<dbReference type="Gene3D" id="3.90.1150.10">
    <property type="entry name" value="Aspartate Aminotransferase, domain 1"/>
    <property type="match status" value="1"/>
</dbReference>
<feature type="binding site" evidence="4">
    <location>
        <position position="265"/>
    </location>
    <ligand>
        <name>pyridoxal 5'-phosphate</name>
        <dbReference type="ChEBI" id="CHEBI:597326"/>
    </ligand>
</feature>
<dbReference type="PIRSF" id="PIRSF038800">
    <property type="entry name" value="KYNU"/>
    <property type="match status" value="1"/>
</dbReference>
<dbReference type="RefSeq" id="WP_093422063.1">
    <property type="nucleotide sequence ID" value="NZ_FOXA01000008.1"/>
</dbReference>
<gene>
    <name evidence="4" type="primary">kynU</name>
    <name evidence="7" type="ORF">SAMN04488047_108173</name>
</gene>
<evidence type="ECO:0000256" key="5">
    <source>
        <dbReference type="NCBIfam" id="TIGR01814"/>
    </source>
</evidence>
<evidence type="ECO:0000313" key="7">
    <source>
        <dbReference type="EMBL" id="SFP57843.1"/>
    </source>
</evidence>
<feature type="binding site" evidence="4">
    <location>
        <position position="239"/>
    </location>
    <ligand>
        <name>pyridoxal 5'-phosphate</name>
        <dbReference type="ChEBI" id="CHEBI:597326"/>
    </ligand>
</feature>
<dbReference type="UniPathway" id="UPA00253">
    <property type="reaction ID" value="UER00329"/>
</dbReference>
<dbReference type="GO" id="GO:0019805">
    <property type="term" value="P:quinolinate biosynthetic process"/>
    <property type="evidence" value="ECO:0007669"/>
    <property type="project" value="UniProtKB-UniRule"/>
</dbReference>